<sequence length="91" mass="9331">MANFDYVFSYLAAVVAEEAAEDTLGRTCALLAVATGTELIVVEAAEEAGGGVAAGGVLAGEETPSMRTGITLSREAMSIAMLLLITEVYSK</sequence>
<evidence type="ECO:0000313" key="2">
    <source>
        <dbReference type="WBParaSite" id="nRc.2.0.1.t42316-RA"/>
    </source>
</evidence>
<reference evidence="2" key="1">
    <citation type="submission" date="2022-11" db="UniProtKB">
        <authorList>
            <consortium name="WormBaseParasite"/>
        </authorList>
    </citation>
    <scope>IDENTIFICATION</scope>
</reference>
<keyword evidence="1" id="KW-1185">Reference proteome</keyword>
<dbReference type="AlphaFoldDB" id="A0A915KXU1"/>
<accession>A0A915KXU1</accession>
<protein>
    <submittedName>
        <fullName evidence="2">Uncharacterized protein</fullName>
    </submittedName>
</protein>
<organism evidence="1 2">
    <name type="scientific">Romanomermis culicivorax</name>
    <name type="common">Nematode worm</name>
    <dbReference type="NCBI Taxonomy" id="13658"/>
    <lineage>
        <taxon>Eukaryota</taxon>
        <taxon>Metazoa</taxon>
        <taxon>Ecdysozoa</taxon>
        <taxon>Nematoda</taxon>
        <taxon>Enoplea</taxon>
        <taxon>Dorylaimia</taxon>
        <taxon>Mermithida</taxon>
        <taxon>Mermithoidea</taxon>
        <taxon>Mermithidae</taxon>
        <taxon>Romanomermis</taxon>
    </lineage>
</organism>
<proteinExistence type="predicted"/>
<dbReference type="Proteomes" id="UP000887565">
    <property type="component" value="Unplaced"/>
</dbReference>
<dbReference type="WBParaSite" id="nRc.2.0.1.t42316-RA">
    <property type="protein sequence ID" value="nRc.2.0.1.t42316-RA"/>
    <property type="gene ID" value="nRc.2.0.1.g42316"/>
</dbReference>
<name>A0A915KXU1_ROMCU</name>
<evidence type="ECO:0000313" key="1">
    <source>
        <dbReference type="Proteomes" id="UP000887565"/>
    </source>
</evidence>